<feature type="modified residue" description="4-aspartylphosphate" evidence="6">
    <location>
        <position position="63"/>
    </location>
</feature>
<dbReference type="Gene3D" id="3.40.50.2300">
    <property type="match status" value="1"/>
</dbReference>
<keyword evidence="10" id="KW-1185">Reference proteome</keyword>
<dbReference type="GO" id="GO:0006355">
    <property type="term" value="P:regulation of DNA-templated transcription"/>
    <property type="evidence" value="ECO:0007669"/>
    <property type="project" value="TreeGrafter"/>
</dbReference>
<dbReference type="SMART" id="SM00448">
    <property type="entry name" value="REC"/>
    <property type="match status" value="1"/>
</dbReference>
<proteinExistence type="predicted"/>
<comment type="caution">
    <text evidence="9">The sequence shown here is derived from an EMBL/GenBank/DDBJ whole genome shotgun (WGS) entry which is preliminary data.</text>
</comment>
<dbReference type="InterPro" id="IPR001789">
    <property type="entry name" value="Sig_transdc_resp-reg_receiver"/>
</dbReference>
<dbReference type="Proteomes" id="UP000315949">
    <property type="component" value="Unassembled WGS sequence"/>
</dbReference>
<evidence type="ECO:0000256" key="7">
    <source>
        <dbReference type="SAM" id="MobiDB-lite"/>
    </source>
</evidence>
<accession>A0A5C5TZ47</accession>
<dbReference type="GO" id="GO:0032993">
    <property type="term" value="C:protein-DNA complex"/>
    <property type="evidence" value="ECO:0007669"/>
    <property type="project" value="TreeGrafter"/>
</dbReference>
<name>A0A5C5TZ47_9GAMM</name>
<dbReference type="PROSITE" id="PS50110">
    <property type="entry name" value="RESPONSE_REGULATORY"/>
    <property type="match status" value="1"/>
</dbReference>
<evidence type="ECO:0000259" key="8">
    <source>
        <dbReference type="PROSITE" id="PS50110"/>
    </source>
</evidence>
<organism evidence="9 10">
    <name type="scientific">Luteimonas wenzhouensis</name>
    <dbReference type="NCBI Taxonomy" id="2599615"/>
    <lineage>
        <taxon>Bacteria</taxon>
        <taxon>Pseudomonadati</taxon>
        <taxon>Pseudomonadota</taxon>
        <taxon>Gammaproteobacteria</taxon>
        <taxon>Lysobacterales</taxon>
        <taxon>Lysobacteraceae</taxon>
        <taxon>Luteimonas</taxon>
    </lineage>
</organism>
<feature type="region of interest" description="Disordered" evidence="7">
    <location>
        <begin position="182"/>
        <end position="238"/>
    </location>
</feature>
<dbReference type="RefSeq" id="WP_146312619.1">
    <property type="nucleotide sequence ID" value="NZ_VOHE01000004.1"/>
</dbReference>
<protein>
    <submittedName>
        <fullName evidence="9">Response regulator</fullName>
    </submittedName>
</protein>
<dbReference type="SUPFAM" id="SSF52172">
    <property type="entry name" value="CheY-like"/>
    <property type="match status" value="1"/>
</dbReference>
<evidence type="ECO:0000256" key="4">
    <source>
        <dbReference type="ARBA" id="ARBA00023125"/>
    </source>
</evidence>
<keyword evidence="1 6" id="KW-0597">Phosphoprotein</keyword>
<dbReference type="InterPro" id="IPR039420">
    <property type="entry name" value="WalR-like"/>
</dbReference>
<keyword evidence="2" id="KW-0902">Two-component regulatory system</keyword>
<evidence type="ECO:0000256" key="1">
    <source>
        <dbReference type="ARBA" id="ARBA00022553"/>
    </source>
</evidence>
<dbReference type="GO" id="GO:0000976">
    <property type="term" value="F:transcription cis-regulatory region binding"/>
    <property type="evidence" value="ECO:0007669"/>
    <property type="project" value="TreeGrafter"/>
</dbReference>
<dbReference type="GO" id="GO:0005829">
    <property type="term" value="C:cytosol"/>
    <property type="evidence" value="ECO:0007669"/>
    <property type="project" value="TreeGrafter"/>
</dbReference>
<evidence type="ECO:0000256" key="2">
    <source>
        <dbReference type="ARBA" id="ARBA00023012"/>
    </source>
</evidence>
<evidence type="ECO:0000313" key="10">
    <source>
        <dbReference type="Proteomes" id="UP000315949"/>
    </source>
</evidence>
<keyword evidence="4" id="KW-0238">DNA-binding</keyword>
<reference evidence="9 10" key="1">
    <citation type="submission" date="2019-07" db="EMBL/GenBank/DDBJ databases">
        <title>Luteimonas sp. YD-1 nov., isolated from acidic soil.</title>
        <authorList>
            <person name="Zhou J."/>
        </authorList>
    </citation>
    <scope>NUCLEOTIDE SEQUENCE [LARGE SCALE GENOMIC DNA]</scope>
    <source>
        <strain evidence="9 10">YD-1</strain>
    </source>
</reference>
<dbReference type="PANTHER" id="PTHR48111">
    <property type="entry name" value="REGULATOR OF RPOS"/>
    <property type="match status" value="1"/>
</dbReference>
<dbReference type="OrthoDB" id="6117814at2"/>
<sequence length="238" mass="25481">MTGTPDAPAPSLRLAVVEDDAELRERILLPALQASGFEARGFRSALELYRQWTRAPFDLVLLDVGLPDEDGVEIARHLRALGGRMGIVIYSAHGRGVDRLRGLRAGVDAYLVKPLAMDELVQTLRNLGRRVAGDGTRAGGRSGWSLAQGGWGLHTPAGTTISWPCGLCDRATAAAAWCPAPATPHGGSGRCGGRPDRRSPGLRARTSTPFVACGRSPRGTAKTRESPRESRDRTLTRQ</sequence>
<dbReference type="AlphaFoldDB" id="A0A5C5TZ47"/>
<dbReference type="CDD" id="cd17574">
    <property type="entry name" value="REC_OmpR"/>
    <property type="match status" value="1"/>
</dbReference>
<dbReference type="GO" id="GO:0000156">
    <property type="term" value="F:phosphorelay response regulator activity"/>
    <property type="evidence" value="ECO:0007669"/>
    <property type="project" value="TreeGrafter"/>
</dbReference>
<gene>
    <name evidence="9" type="ORF">FQY79_09130</name>
</gene>
<dbReference type="PANTHER" id="PTHR48111:SF1">
    <property type="entry name" value="TWO-COMPONENT RESPONSE REGULATOR ORR33"/>
    <property type="match status" value="1"/>
</dbReference>
<feature type="domain" description="Response regulatory" evidence="8">
    <location>
        <begin position="13"/>
        <end position="128"/>
    </location>
</feature>
<feature type="compositionally biased region" description="Basic and acidic residues" evidence="7">
    <location>
        <begin position="222"/>
        <end position="238"/>
    </location>
</feature>
<evidence type="ECO:0000256" key="3">
    <source>
        <dbReference type="ARBA" id="ARBA00023015"/>
    </source>
</evidence>
<evidence type="ECO:0000256" key="6">
    <source>
        <dbReference type="PROSITE-ProRule" id="PRU00169"/>
    </source>
</evidence>
<keyword evidence="3" id="KW-0805">Transcription regulation</keyword>
<dbReference type="Pfam" id="PF00072">
    <property type="entry name" value="Response_reg"/>
    <property type="match status" value="1"/>
</dbReference>
<evidence type="ECO:0000256" key="5">
    <source>
        <dbReference type="ARBA" id="ARBA00023163"/>
    </source>
</evidence>
<dbReference type="EMBL" id="VOHE01000004">
    <property type="protein sequence ID" value="TWT18799.1"/>
    <property type="molecule type" value="Genomic_DNA"/>
</dbReference>
<evidence type="ECO:0000313" key="9">
    <source>
        <dbReference type="EMBL" id="TWT18799.1"/>
    </source>
</evidence>
<dbReference type="InterPro" id="IPR011006">
    <property type="entry name" value="CheY-like_superfamily"/>
</dbReference>
<keyword evidence="5" id="KW-0804">Transcription</keyword>